<dbReference type="EMBL" id="KF577591">
    <property type="protein sequence ID" value="AGY35518.1"/>
    <property type="molecule type" value="Genomic_DNA"/>
</dbReference>
<dbReference type="AlphaFoldDB" id="U5NWP5"/>
<organism evidence="1">
    <name type="scientific">Micrococcus sp. V7</name>
    <dbReference type="NCBI Taxonomy" id="404582"/>
    <lineage>
        <taxon>Bacteria</taxon>
        <taxon>Bacillati</taxon>
        <taxon>Actinomycetota</taxon>
        <taxon>Actinomycetes</taxon>
        <taxon>Micrococcales</taxon>
        <taxon>Micrococcaceae</taxon>
        <taxon>Micrococcus</taxon>
    </lineage>
</organism>
<evidence type="ECO:0000313" key="1">
    <source>
        <dbReference type="EMBL" id="AGY35518.1"/>
    </source>
</evidence>
<reference evidence="1" key="1">
    <citation type="journal article" date="2013" name="Genome Announc.">
        <title>First complete sequence of a giant linear plasmid from a micrococcus strain isolated from an extremely high-altitude lake.</title>
        <authorList>
            <person name="Dib J.R."/>
            <person name="Schuldes J."/>
            <person name="Thurmer A."/>
            <person name="Farias M.E."/>
            <person name="Daniel R."/>
            <person name="Meinhardt F."/>
        </authorList>
    </citation>
    <scope>NUCLEOTIDE SEQUENCE</scope>
    <source>
        <strain evidence="1">V7</strain>
        <plasmid evidence="1">pLMV7</plasmid>
    </source>
</reference>
<name>U5NWP5_9MICC</name>
<proteinExistence type="predicted"/>
<keyword evidence="1" id="KW-0614">Plasmid</keyword>
<gene>
    <name evidence="1" type="ORF">LMV7_p00970</name>
</gene>
<dbReference type="RefSeq" id="WP_023190178.1">
    <property type="nucleotide sequence ID" value="NC_022599.1"/>
</dbReference>
<accession>U5NWP5</accession>
<protein>
    <submittedName>
        <fullName evidence="1">Uncharacterized protein</fullName>
    </submittedName>
</protein>
<geneLocation type="plasmid" evidence="1">
    <name>pLMV7</name>
</geneLocation>
<sequence length="124" mass="12833">MTAPTASELLTMTAPHQGGPAATALATVAILEGTTVVRAITLARAGQLEPDDDEADLELLHLLAAALDAFSDRLADADAAVLILRGPLAGQELAHSILEHQDRGRLMLTRAVLDVPGGPIELQG</sequence>